<comment type="caution">
    <text evidence="1">The sequence shown here is derived from an EMBL/GenBank/DDBJ whole genome shotgun (WGS) entry which is preliminary data.</text>
</comment>
<gene>
    <name evidence="1" type="ORF">CAMP_LOCUS2077</name>
</gene>
<dbReference type="AlphaFoldDB" id="A0A9P1I4E5"/>
<dbReference type="EMBL" id="CANHGI010000001">
    <property type="protein sequence ID" value="CAI5439440.1"/>
    <property type="molecule type" value="Genomic_DNA"/>
</dbReference>
<reference evidence="1" key="1">
    <citation type="submission" date="2022-11" db="EMBL/GenBank/DDBJ databases">
        <authorList>
            <person name="Kikuchi T."/>
        </authorList>
    </citation>
    <scope>NUCLEOTIDE SEQUENCE</scope>
    <source>
        <strain evidence="1">PS1010</strain>
    </source>
</reference>
<organism evidence="1 2">
    <name type="scientific">Caenorhabditis angaria</name>
    <dbReference type="NCBI Taxonomy" id="860376"/>
    <lineage>
        <taxon>Eukaryota</taxon>
        <taxon>Metazoa</taxon>
        <taxon>Ecdysozoa</taxon>
        <taxon>Nematoda</taxon>
        <taxon>Chromadorea</taxon>
        <taxon>Rhabditida</taxon>
        <taxon>Rhabditina</taxon>
        <taxon>Rhabditomorpha</taxon>
        <taxon>Rhabditoidea</taxon>
        <taxon>Rhabditidae</taxon>
        <taxon>Peloderinae</taxon>
        <taxon>Caenorhabditis</taxon>
    </lineage>
</organism>
<name>A0A9P1I4E5_9PELO</name>
<sequence>MLKLLMNREIGEAQNPAQYYPKLLYAKSITLEKLDYFDDQVKNLGFSPNGYDHPEKVLRPISKMRLTQNSDDIVHFKEKKVPPFQPSQTNEEIRAQLLDIIKHDQTFELDFYIQEALRTGDSTRYDQYRKLNNITDLTIDEIREYQEEHHDYRHLTLFSQLVRDFRDPASHIDKNIFVIFDLNTGRVISKLSIFNAMECCYMNNRILSVINKYNENIDVYEVTENGSFSVVKRISGFIREPYELGQKQMETHYQKHRHNTHIRQRILNSLYKVYVPKTWTFIQFYQNTQKITPTNLIPLDNSKLAIFWQLSNDQPILTIIDYDDVAYFDIFYDYNGKFRYYLFQNFDQYLPATLGKLNDATQAIEMFMKSRIILKGIPREEHFPRFLKTLQILRNIQNSMLSPFLNPRFLRFPHDFIDKLFLRIKEYNNPTIFDVEWMLMDMPCMILCPNTRKLIVKSHFMKIEKNPETMVRQSDFLCQTIPYFHPIDLFFIFGHQKSSKMRRNNNIKSR</sequence>
<dbReference type="Proteomes" id="UP001152747">
    <property type="component" value="Unassembled WGS sequence"/>
</dbReference>
<proteinExistence type="predicted"/>
<evidence type="ECO:0000313" key="1">
    <source>
        <dbReference type="EMBL" id="CAI5439440.1"/>
    </source>
</evidence>
<accession>A0A9P1I4E5</accession>
<evidence type="ECO:0000313" key="2">
    <source>
        <dbReference type="Proteomes" id="UP001152747"/>
    </source>
</evidence>
<protein>
    <submittedName>
        <fullName evidence="1">Uncharacterized protein</fullName>
    </submittedName>
</protein>
<keyword evidence="2" id="KW-1185">Reference proteome</keyword>